<gene>
    <name evidence="8" type="ORF">ZIOFF_015007</name>
</gene>
<feature type="compositionally biased region" description="Basic and acidic residues" evidence="6">
    <location>
        <begin position="876"/>
        <end position="901"/>
    </location>
</feature>
<keyword evidence="9" id="KW-1185">Reference proteome</keyword>
<dbReference type="GO" id="GO:0000176">
    <property type="term" value="C:nuclear exosome (RNase complex)"/>
    <property type="evidence" value="ECO:0007669"/>
    <property type="project" value="TreeGrafter"/>
</dbReference>
<dbReference type="GO" id="GO:0000166">
    <property type="term" value="F:nucleotide binding"/>
    <property type="evidence" value="ECO:0007669"/>
    <property type="project" value="InterPro"/>
</dbReference>
<dbReference type="InterPro" id="IPR002562">
    <property type="entry name" value="3'-5'_exonuclease_dom"/>
</dbReference>
<dbReference type="GO" id="GO:0000175">
    <property type="term" value="F:3'-5'-RNA exonuclease activity"/>
    <property type="evidence" value="ECO:0007669"/>
    <property type="project" value="InterPro"/>
</dbReference>
<dbReference type="GO" id="GO:0071039">
    <property type="term" value="P:nuclear polyadenylation-dependent CUT catabolic process"/>
    <property type="evidence" value="ECO:0007669"/>
    <property type="project" value="TreeGrafter"/>
</dbReference>
<name>A0A8J5HCH2_ZINOF</name>
<dbReference type="Gene3D" id="1.10.150.80">
    <property type="entry name" value="HRDC domain"/>
    <property type="match status" value="1"/>
</dbReference>
<dbReference type="Gene3D" id="3.30.420.10">
    <property type="entry name" value="Ribonuclease H-like superfamily/Ribonuclease H"/>
    <property type="match status" value="1"/>
</dbReference>
<evidence type="ECO:0000256" key="2">
    <source>
        <dbReference type="ARBA" id="ARBA00022722"/>
    </source>
</evidence>
<dbReference type="CDD" id="cd06147">
    <property type="entry name" value="Rrp6p_like_exo"/>
    <property type="match status" value="1"/>
</dbReference>
<dbReference type="GO" id="GO:0080188">
    <property type="term" value="P:gene silencing by siRNA-directed DNA methylation"/>
    <property type="evidence" value="ECO:0007669"/>
    <property type="project" value="UniProtKB-ARBA"/>
</dbReference>
<evidence type="ECO:0000256" key="1">
    <source>
        <dbReference type="ARBA" id="ARBA00004123"/>
    </source>
</evidence>
<dbReference type="SUPFAM" id="SSF53098">
    <property type="entry name" value="Ribonuclease H-like"/>
    <property type="match status" value="1"/>
</dbReference>
<keyword evidence="4" id="KW-0269">Exonuclease</keyword>
<dbReference type="SUPFAM" id="SSF47819">
    <property type="entry name" value="HRDC-like"/>
    <property type="match status" value="1"/>
</dbReference>
<dbReference type="SMART" id="SM00474">
    <property type="entry name" value="35EXOc"/>
    <property type="match status" value="1"/>
</dbReference>
<dbReference type="GO" id="GO:0071044">
    <property type="term" value="P:histone mRNA catabolic process"/>
    <property type="evidence" value="ECO:0007669"/>
    <property type="project" value="TreeGrafter"/>
</dbReference>
<dbReference type="InterPro" id="IPR036397">
    <property type="entry name" value="RNaseH_sf"/>
</dbReference>
<keyword evidence="2" id="KW-0540">Nuclease</keyword>
<evidence type="ECO:0000256" key="3">
    <source>
        <dbReference type="ARBA" id="ARBA00022801"/>
    </source>
</evidence>
<dbReference type="GO" id="GO:0071051">
    <property type="term" value="P:poly(A)-dependent snoRNA 3'-end processing"/>
    <property type="evidence" value="ECO:0007669"/>
    <property type="project" value="TreeGrafter"/>
</dbReference>
<dbReference type="PANTHER" id="PTHR12124">
    <property type="entry name" value="POLYMYOSITIS/SCLERODERMA AUTOANTIGEN-RELATED"/>
    <property type="match status" value="1"/>
</dbReference>
<dbReference type="PROSITE" id="PS50967">
    <property type="entry name" value="HRDC"/>
    <property type="match status" value="1"/>
</dbReference>
<dbReference type="InterPro" id="IPR012337">
    <property type="entry name" value="RNaseH-like_sf"/>
</dbReference>
<dbReference type="GO" id="GO:0005730">
    <property type="term" value="C:nucleolus"/>
    <property type="evidence" value="ECO:0007669"/>
    <property type="project" value="TreeGrafter"/>
</dbReference>
<organism evidence="8 9">
    <name type="scientific">Zingiber officinale</name>
    <name type="common">Ginger</name>
    <name type="synonym">Amomum zingiber</name>
    <dbReference type="NCBI Taxonomy" id="94328"/>
    <lineage>
        <taxon>Eukaryota</taxon>
        <taxon>Viridiplantae</taxon>
        <taxon>Streptophyta</taxon>
        <taxon>Embryophyta</taxon>
        <taxon>Tracheophyta</taxon>
        <taxon>Spermatophyta</taxon>
        <taxon>Magnoliopsida</taxon>
        <taxon>Liliopsida</taxon>
        <taxon>Zingiberales</taxon>
        <taxon>Zingiberaceae</taxon>
        <taxon>Zingiber</taxon>
    </lineage>
</organism>
<dbReference type="InterPro" id="IPR045092">
    <property type="entry name" value="Rrp6-like"/>
</dbReference>
<dbReference type="InterPro" id="IPR044876">
    <property type="entry name" value="HRDC_dom_sf"/>
</dbReference>
<dbReference type="PANTHER" id="PTHR12124:SF47">
    <property type="entry name" value="EXOSOME COMPONENT 10"/>
    <property type="match status" value="1"/>
</dbReference>
<feature type="region of interest" description="Disordered" evidence="6">
    <location>
        <begin position="838"/>
        <end position="858"/>
    </location>
</feature>
<dbReference type="InterPro" id="IPR049559">
    <property type="entry name" value="Rrp6p-like_exo"/>
</dbReference>
<comment type="subcellular location">
    <subcellularLocation>
        <location evidence="1">Nucleus</location>
    </subcellularLocation>
</comment>
<evidence type="ECO:0000256" key="4">
    <source>
        <dbReference type="ARBA" id="ARBA00022839"/>
    </source>
</evidence>
<feature type="domain" description="HRDC" evidence="7">
    <location>
        <begin position="476"/>
        <end position="556"/>
    </location>
</feature>
<dbReference type="GO" id="GO:0003727">
    <property type="term" value="F:single-stranded RNA binding"/>
    <property type="evidence" value="ECO:0007669"/>
    <property type="project" value="TreeGrafter"/>
</dbReference>
<sequence length="946" mass="105895">MDEEHPASDSALKDKADSLHALISGPLAAAAAKASARSRNIPAGKDFHFFFNFNEFKAPVKKIKEKSESSLSIIAASDNLWGSNKPPKLPNDLDEACDWLVGLNDELLDRLAISMDEFKRLREAEEAGGKPTPMELEEGGFELVYGKKKKKIGGSLNTEKDETFSASGSSTVVNVAMKDKRTTTGRSKVPFHIRTIPRPQYEYKIIVNNKNQPFDHVWLETSSDGSRFIHPLEKFSIVNFVDRKCDGEPIQPLPLEGTPFKLVEGVNDLKMVAAKLQGVDEFAVDLEHNQYRSFQGLTCLMQISTRAEDFVIDTLKLRIHIGPHLREVFKDPSKRKIMHGADRDIIWLQRDFGIYVCNLFDTGQASRVLQMERNSLEYLLNHFCGVNANKEYQNADWRLRPIPAEMLKYAREDTHYLFFIYDQMKRRLLAESSDGNDLLLEVYKRSGEICMQLYEKELYTETSFLNIYGLAYIDLNAEQLAVAAGLCQWRDSIARAEDESTGYILPNKTLLEIARLMPTTSGKLCRLLKSKHPFVECHLLSVIEIIKRSIANSSSFEGIAEQLKEKRLEAIMEVNINTRSIPASDVLMEPTSSEHVDQSRNVATETSVETVKTVEHDMDAVEECPKQSIQSPRSGSTSAIVMEQENNALPLSGIQCLLTQPEITENFDKETRDNKGGIASVQLLKKPTQAFGALFGASSFGKKLSSDKVGLTSQDKNVNKVKEIKFSVALPFHSFSGGVTPSEPDVREDKNPSDLQVEEDIESPKLSAEVIPLAPKSDDEEIGIDHPATDNEMDHEECSSDHPDIGCGGDNKPECNTNDPAEVILNFDKCFMSINERRNSQRQLKPKSSKKPANIPSIAPYDYSAARGYLNFGRVGQHDKADTEDDCRTQDPKTETEDKGKTSLGSRQMQRGAPQGMAQVEGRSRGSQPRRRQAFPPSGNRSMTYY</sequence>
<dbReference type="Pfam" id="PF00570">
    <property type="entry name" value="HRDC"/>
    <property type="match status" value="1"/>
</dbReference>
<dbReference type="Pfam" id="PF01612">
    <property type="entry name" value="DNA_pol_A_exo1"/>
    <property type="match status" value="1"/>
</dbReference>
<dbReference type="GO" id="GO:0071040">
    <property type="term" value="P:nuclear polyadenylation-dependent antisense transcript catabolic process"/>
    <property type="evidence" value="ECO:0007669"/>
    <property type="project" value="TreeGrafter"/>
</dbReference>
<dbReference type="Proteomes" id="UP000734854">
    <property type="component" value="Unassembled WGS sequence"/>
</dbReference>
<evidence type="ECO:0000256" key="5">
    <source>
        <dbReference type="ARBA" id="ARBA00023242"/>
    </source>
</evidence>
<dbReference type="FunFam" id="1.10.150.80:FF:000001">
    <property type="entry name" value="Putative exosome component 10"/>
    <property type="match status" value="1"/>
</dbReference>
<dbReference type="SMART" id="SM00341">
    <property type="entry name" value="HRDC"/>
    <property type="match status" value="1"/>
</dbReference>
<dbReference type="GO" id="GO:0000467">
    <property type="term" value="P:exonucleolytic trimming to generate mature 3'-end of 5.8S rRNA from tricistronic rRNA transcript (SSU-rRNA, 5.8S rRNA, LSU-rRNA)"/>
    <property type="evidence" value="ECO:0007669"/>
    <property type="project" value="InterPro"/>
</dbReference>
<evidence type="ECO:0000259" key="7">
    <source>
        <dbReference type="PROSITE" id="PS50967"/>
    </source>
</evidence>
<dbReference type="GO" id="GO:0071035">
    <property type="term" value="P:nuclear polyadenylation-dependent rRNA catabolic process"/>
    <property type="evidence" value="ECO:0007669"/>
    <property type="project" value="TreeGrafter"/>
</dbReference>
<evidence type="ECO:0000256" key="6">
    <source>
        <dbReference type="SAM" id="MobiDB-lite"/>
    </source>
</evidence>
<feature type="region of interest" description="Disordered" evidence="6">
    <location>
        <begin position="874"/>
        <end position="946"/>
    </location>
</feature>
<accession>A0A8J5HCH2</accession>
<dbReference type="GO" id="GO:0071037">
    <property type="term" value="P:nuclear polyadenylation-dependent snRNA catabolic process"/>
    <property type="evidence" value="ECO:0007669"/>
    <property type="project" value="TreeGrafter"/>
</dbReference>
<dbReference type="InterPro" id="IPR002121">
    <property type="entry name" value="HRDC_dom"/>
</dbReference>
<dbReference type="GO" id="GO:0071038">
    <property type="term" value="P:TRAMP-dependent tRNA surveillance pathway"/>
    <property type="evidence" value="ECO:0007669"/>
    <property type="project" value="TreeGrafter"/>
</dbReference>
<comment type="caution">
    <text evidence="8">The sequence shown here is derived from an EMBL/GenBank/DDBJ whole genome shotgun (WGS) entry which is preliminary data.</text>
</comment>
<proteinExistence type="predicted"/>
<evidence type="ECO:0000313" key="8">
    <source>
        <dbReference type="EMBL" id="KAG6525055.1"/>
    </source>
</evidence>
<reference evidence="8 9" key="1">
    <citation type="submission" date="2020-08" db="EMBL/GenBank/DDBJ databases">
        <title>Plant Genome Project.</title>
        <authorList>
            <person name="Zhang R.-G."/>
        </authorList>
    </citation>
    <scope>NUCLEOTIDE SEQUENCE [LARGE SCALE GENOMIC DNA]</scope>
    <source>
        <tissue evidence="8">Rhizome</tissue>
    </source>
</reference>
<dbReference type="EMBL" id="JACMSC010000004">
    <property type="protein sequence ID" value="KAG6525055.1"/>
    <property type="molecule type" value="Genomic_DNA"/>
</dbReference>
<dbReference type="GO" id="GO:0071036">
    <property type="term" value="P:nuclear polyadenylation-dependent snoRNA catabolic process"/>
    <property type="evidence" value="ECO:0007669"/>
    <property type="project" value="TreeGrafter"/>
</dbReference>
<evidence type="ECO:0000313" key="9">
    <source>
        <dbReference type="Proteomes" id="UP000734854"/>
    </source>
</evidence>
<keyword evidence="5" id="KW-0539">Nucleus</keyword>
<dbReference type="AlphaFoldDB" id="A0A8J5HCH2"/>
<feature type="region of interest" description="Disordered" evidence="6">
    <location>
        <begin position="737"/>
        <end position="762"/>
    </location>
</feature>
<keyword evidence="3" id="KW-0378">Hydrolase</keyword>
<dbReference type="InterPro" id="IPR010997">
    <property type="entry name" value="HRDC-like_sf"/>
</dbReference>
<protein>
    <recommendedName>
        <fullName evidence="7">HRDC domain-containing protein</fullName>
    </recommendedName>
</protein>
<dbReference type="FunFam" id="3.30.420.10:FF:000065">
    <property type="entry name" value="Protein RRP6-like 2 isoform A"/>
    <property type="match status" value="1"/>
</dbReference>